<keyword evidence="5" id="KW-0472">Membrane</keyword>
<comment type="subcellular location">
    <subcellularLocation>
        <location evidence="2">Peroxisome membrane</location>
        <topology evidence="2">Peripheral membrane protein</topology>
    </subcellularLocation>
</comment>
<evidence type="ECO:0000256" key="7">
    <source>
        <dbReference type="SAM" id="MobiDB-lite"/>
    </source>
</evidence>
<comment type="similarity">
    <text evidence="3">Belongs to the INP1 family.</text>
</comment>
<evidence type="ECO:0000313" key="9">
    <source>
        <dbReference type="Proteomes" id="UP000191144"/>
    </source>
</evidence>
<feature type="compositionally biased region" description="Low complexity" evidence="7">
    <location>
        <begin position="121"/>
        <end position="133"/>
    </location>
</feature>
<sequence>MIDVKIKPQSGIVDRGKSARHGLSPTAKQPEKKQQSPFKSFKNTLLLRNHKSRKSSPKTVNSTPADSIPDINVSPLLNGPSQNHKSAVKGSQRFSAQRVTLFKYNHVRVVNSVTKGHRSSSESSMSSALTSHSTVLRRHDSHEYSIASAETRRETCLMSDGPLEIYQIITYNSSKLPSQKMTYLCLGRKDNILHPILPKLQVTKLPSPQFKISILLLNPERYWIIEFLPEVGHSEVRDEVRVNFESMISTICSYKVHPNPAMHQEETGHSQNKLLKEDNHSDTEEDSDLEYLLNESDSFLEETESTNNDESHDRTVNDAFRNAIRNIMVSESYDTKRVSGSKRLSSYHSTTVSSRFEPRLSMVRSASVQMRLRASYDGNSPLGVGTWMDVGSEDSADFFSRI</sequence>
<evidence type="ECO:0000256" key="4">
    <source>
        <dbReference type="ARBA" id="ARBA00021397"/>
    </source>
</evidence>
<evidence type="ECO:0000256" key="2">
    <source>
        <dbReference type="ARBA" id="ARBA00004421"/>
    </source>
</evidence>
<proteinExistence type="inferred from homology"/>
<keyword evidence="6" id="KW-0576">Peroxisome</keyword>
<evidence type="ECO:0000256" key="1">
    <source>
        <dbReference type="ARBA" id="ARBA00003594"/>
    </source>
</evidence>
<dbReference type="EMBL" id="LT598480">
    <property type="protein sequence ID" value="SCV03932.1"/>
    <property type="molecule type" value="Genomic_DNA"/>
</dbReference>
<evidence type="ECO:0000256" key="3">
    <source>
        <dbReference type="ARBA" id="ARBA00010707"/>
    </source>
</evidence>
<organism evidence="8 9">
    <name type="scientific">Lachancea meyersii CBS 8951</name>
    <dbReference type="NCBI Taxonomy" id="1266667"/>
    <lineage>
        <taxon>Eukaryota</taxon>
        <taxon>Fungi</taxon>
        <taxon>Dikarya</taxon>
        <taxon>Ascomycota</taxon>
        <taxon>Saccharomycotina</taxon>
        <taxon>Saccharomycetes</taxon>
        <taxon>Saccharomycetales</taxon>
        <taxon>Saccharomycetaceae</taxon>
        <taxon>Lachancea</taxon>
    </lineage>
</organism>
<name>A0A1G4KHI6_9SACH</name>
<reference evidence="9" key="1">
    <citation type="submission" date="2016-03" db="EMBL/GenBank/DDBJ databases">
        <authorList>
            <person name="Devillers Hugo."/>
        </authorList>
    </citation>
    <scope>NUCLEOTIDE SEQUENCE [LARGE SCALE GENOMIC DNA]</scope>
</reference>
<protein>
    <recommendedName>
        <fullName evidence="4">Inheritance of peroxisomes protein 1</fullName>
    </recommendedName>
</protein>
<dbReference type="GO" id="GO:0005780">
    <property type="term" value="C:extrinsic component of intraperoxisomal membrane"/>
    <property type="evidence" value="ECO:0007669"/>
    <property type="project" value="InterPro"/>
</dbReference>
<dbReference type="GO" id="GO:0045033">
    <property type="term" value="P:peroxisome inheritance"/>
    <property type="evidence" value="ECO:0007669"/>
    <property type="project" value="InterPro"/>
</dbReference>
<dbReference type="PRINTS" id="PR02103">
    <property type="entry name" value="INPROXISOME1"/>
</dbReference>
<dbReference type="Pfam" id="PF12634">
    <property type="entry name" value="Inp1"/>
    <property type="match status" value="1"/>
</dbReference>
<gene>
    <name evidence="8" type="ORF">LAME_0H14400G</name>
</gene>
<dbReference type="OrthoDB" id="4068391at2759"/>
<evidence type="ECO:0000256" key="6">
    <source>
        <dbReference type="ARBA" id="ARBA00023140"/>
    </source>
</evidence>
<dbReference type="InterPro" id="IPR024758">
    <property type="entry name" value="Inp1"/>
</dbReference>
<dbReference type="Proteomes" id="UP000191144">
    <property type="component" value="Chromosome H"/>
</dbReference>
<keyword evidence="9" id="KW-1185">Reference proteome</keyword>
<feature type="region of interest" description="Disordered" evidence="7">
    <location>
        <begin position="1"/>
        <end position="92"/>
    </location>
</feature>
<accession>A0A1G4KHI6</accession>
<evidence type="ECO:0000256" key="5">
    <source>
        <dbReference type="ARBA" id="ARBA00023136"/>
    </source>
</evidence>
<comment type="function">
    <text evidence="1">Required for peroxisome inheritance.</text>
</comment>
<evidence type="ECO:0000313" key="8">
    <source>
        <dbReference type="EMBL" id="SCV03932.1"/>
    </source>
</evidence>
<dbReference type="AlphaFoldDB" id="A0A1G4KHI6"/>
<feature type="region of interest" description="Disordered" evidence="7">
    <location>
        <begin position="115"/>
        <end position="136"/>
    </location>
</feature>